<feature type="compositionally biased region" description="Low complexity" evidence="1">
    <location>
        <begin position="246"/>
        <end position="255"/>
    </location>
</feature>
<gene>
    <name evidence="2" type="ORF">AW09_000502</name>
</gene>
<comment type="caution">
    <text evidence="2">The sequence shown here is derived from an EMBL/GenBank/DDBJ whole genome shotgun (WGS) entry which is preliminary data.</text>
</comment>
<feature type="compositionally biased region" description="Basic and acidic residues" evidence="1">
    <location>
        <begin position="149"/>
        <end position="165"/>
    </location>
</feature>
<evidence type="ECO:0000313" key="3">
    <source>
        <dbReference type="Proteomes" id="UP000020077"/>
    </source>
</evidence>
<dbReference type="Proteomes" id="UP000020077">
    <property type="component" value="Unassembled WGS sequence"/>
</dbReference>
<proteinExistence type="predicted"/>
<feature type="compositionally biased region" description="Basic and acidic residues" evidence="1">
    <location>
        <begin position="187"/>
        <end position="203"/>
    </location>
</feature>
<protein>
    <submittedName>
        <fullName evidence="2">Uncharacterized protein</fullName>
    </submittedName>
</protein>
<dbReference type="EMBL" id="JDVG02000079">
    <property type="protein sequence ID" value="KFB74216.1"/>
    <property type="molecule type" value="Genomic_DNA"/>
</dbReference>
<dbReference type="AlphaFoldDB" id="A0A080LZH3"/>
<sequence>MFERPVVRSVAEQLRAERHAQGHQISGVAVSGQGRAAALTGKNQQNRGTAVGEPDIRRQRQAGAQAATDQEIRREAPASDDGEEVAEQWIAAGGACPAVAPEDQSAAGQGNHDADEHQAARAVAKEQERSDADPQQIGRHQRGTAGHRGVFERGDPGGEMQRQEEAGAAGQQDLPAAQRTQCPARLPEGERGDDQRREAEAQRGDGQGRQAVALGEARQNGAEGDRQQADAEDQKREPARRRLAAVHEAQVAVAA</sequence>
<reference evidence="2 3" key="1">
    <citation type="submission" date="2014-02" db="EMBL/GenBank/DDBJ databases">
        <title>Expanding our view of genomic diversity in Candidatus Accumulibacter clades.</title>
        <authorList>
            <person name="Skennerton C.T."/>
            <person name="Barr J.J."/>
            <person name="Slater F.R."/>
            <person name="Bond P.L."/>
            <person name="Tyson G.W."/>
        </authorList>
    </citation>
    <scope>NUCLEOTIDE SEQUENCE [LARGE SCALE GENOMIC DNA]</scope>
    <source>
        <strain evidence="3">BA-91</strain>
    </source>
</reference>
<feature type="compositionally biased region" description="Basic and acidic residues" evidence="1">
    <location>
        <begin position="112"/>
        <end position="132"/>
    </location>
</feature>
<accession>A0A080LZH3</accession>
<feature type="region of interest" description="Disordered" evidence="1">
    <location>
        <begin position="17"/>
        <end position="255"/>
    </location>
</feature>
<organism evidence="2 3">
    <name type="scientific">Candidatus Accumulibacter phosphatis</name>
    <dbReference type="NCBI Taxonomy" id="327160"/>
    <lineage>
        <taxon>Bacteria</taxon>
        <taxon>Pseudomonadati</taxon>
        <taxon>Pseudomonadota</taxon>
        <taxon>Betaproteobacteria</taxon>
        <taxon>Candidatus Accumulibacter</taxon>
    </lineage>
</organism>
<evidence type="ECO:0000256" key="1">
    <source>
        <dbReference type="SAM" id="MobiDB-lite"/>
    </source>
</evidence>
<name>A0A080LZH3_9PROT</name>
<evidence type="ECO:0000313" key="2">
    <source>
        <dbReference type="EMBL" id="KFB74216.1"/>
    </source>
</evidence>
<feature type="compositionally biased region" description="Basic and acidic residues" evidence="1">
    <location>
        <begin position="223"/>
        <end position="237"/>
    </location>
</feature>